<feature type="chain" id="PRO_5042358345" evidence="5">
    <location>
        <begin position="21"/>
        <end position="708"/>
    </location>
</feature>
<feature type="domain" description="Heparin-sulfate lyase N-terminal" evidence="7">
    <location>
        <begin position="46"/>
        <end position="401"/>
    </location>
</feature>
<dbReference type="Proteomes" id="UP001214017">
    <property type="component" value="Unassembled WGS sequence"/>
</dbReference>
<accession>A0A395W3Y5</accession>
<reference evidence="9" key="3">
    <citation type="submission" date="2022-10" db="EMBL/GenBank/DDBJ databases">
        <title>Human gut microbiome strain richness.</title>
        <authorList>
            <person name="Chen-Liaw A."/>
        </authorList>
    </citation>
    <scope>NUCLEOTIDE SEQUENCE</scope>
    <source>
        <strain evidence="9">F7_m1001271B151109d0_201107</strain>
    </source>
</reference>
<protein>
    <submittedName>
        <fullName evidence="9 10">Heparinase</fullName>
    </submittedName>
</protein>
<evidence type="ECO:0000259" key="6">
    <source>
        <dbReference type="Pfam" id="PF07940"/>
    </source>
</evidence>
<evidence type="ECO:0000256" key="5">
    <source>
        <dbReference type="SAM" id="SignalP"/>
    </source>
</evidence>
<dbReference type="KEGG" id="boa:Bovatus_01804"/>
<dbReference type="Proteomes" id="UP000460135">
    <property type="component" value="Unassembled WGS sequence"/>
</dbReference>
<keyword evidence="4" id="KW-0456">Lyase</keyword>
<feature type="domain" description="Heparinase II/III-like C-terminal" evidence="6">
    <location>
        <begin position="417"/>
        <end position="610"/>
    </location>
</feature>
<dbReference type="PROSITE" id="PS51257">
    <property type="entry name" value="PROKAR_LIPOPROTEIN"/>
    <property type="match status" value="1"/>
</dbReference>
<evidence type="ECO:0000313" key="12">
    <source>
        <dbReference type="Proteomes" id="UP000460135"/>
    </source>
</evidence>
<dbReference type="GeneID" id="29454972"/>
<dbReference type="InterPro" id="IPR012480">
    <property type="entry name" value="Hepar_II_III_C"/>
</dbReference>
<sequence>MNSKIFSLLFLLALFMTACNDDKIIFFENHVKEEDNGGSETTVPRLFEVINLDYPGLEKVKAYYDKKDYVSATSELLEYYRNREDVTNPNINLGQTSIGDFNKNIADQALEYRFYIKDKYESKDASGKETYVLFKQDDEINWNYVPDKYKGDAEFVYQLHRHQWMIYQANAYTVTHDEKYVKSWIEVYGDWLKTFPCPEGKVDKNKNVEWYGLQPAHRVQAQLDIMSYFIQSENFTPEWLSTFLVALSDGVECIRKNYYKETNILITQVESVVSAGILMPEFKKAGEWLNEGTAKITEQVEAQFLGDGVHVELTPGYHIEAVYACNKLYNMAQVNNKVGYFPTNYVGLLKKAARFVMDITYPDYSFDNFNDTGASSWTKSVLLGNFRRYMAMFPDDKEIAWMATEGKQGKTPEELIQLYKDGGYYMLRSKWASDAIMMVVKNNNNPKNYVHCQPDNGTFSLYRDGRNFLPDAGFFTYGGDKESDNLRKSYRATTMHNTMTKNSATIADGYMNGKFLLQESKGNIDVLVTENKSYGDLTHRRAIFFVNKTFFVLVDEGYDAGKTTPVVDVTFNLGNAPKVVVDEADKENFQYGAYTKFDDNNNMQFKTFVETNSGYVAKWSTNWSSSKQNEKTLQRKWYRVSITKPMGGAARFITVIHPFTNEADRAKLNISAKFTDNTGATPGTFHADGASVEVSVGGTKYDLSYKLK</sequence>
<feature type="signal peptide" evidence="5">
    <location>
        <begin position="1"/>
        <end position="20"/>
    </location>
</feature>
<dbReference type="Proteomes" id="UP000266492">
    <property type="component" value="Unassembled WGS sequence"/>
</dbReference>
<evidence type="ECO:0000313" key="11">
    <source>
        <dbReference type="Proteomes" id="UP000266492"/>
    </source>
</evidence>
<dbReference type="Gene3D" id="1.50.10.100">
    <property type="entry name" value="Chondroitin AC/alginate lyase"/>
    <property type="match status" value="1"/>
</dbReference>
<dbReference type="InterPro" id="IPR031680">
    <property type="entry name" value="Hepar_II_III_N"/>
</dbReference>
<dbReference type="InterPro" id="IPR008929">
    <property type="entry name" value="Chondroitin_lyas"/>
</dbReference>
<dbReference type="PANTHER" id="PTHR39210:SF1">
    <property type="entry name" value="HEPARIN-SULFATE LYASE"/>
    <property type="match status" value="1"/>
</dbReference>
<reference evidence="10 11" key="1">
    <citation type="submission" date="2018-08" db="EMBL/GenBank/DDBJ databases">
        <title>A genome reference for cultivated species of the human gut microbiota.</title>
        <authorList>
            <person name="Zou Y."/>
            <person name="Xue W."/>
            <person name="Luo G."/>
        </authorList>
    </citation>
    <scope>NUCLEOTIDE SEQUENCE [LARGE SCALE GENOMIC DNA]</scope>
    <source>
        <strain evidence="10 11">AF20-9LB</strain>
    </source>
</reference>
<dbReference type="EMBL" id="JAQNWR010000006">
    <property type="protein sequence ID" value="MDC2408369.1"/>
    <property type="molecule type" value="Genomic_DNA"/>
</dbReference>
<dbReference type="NCBIfam" id="NF045572">
    <property type="entry name" value="Hepsulflyase_bctds"/>
    <property type="match status" value="1"/>
</dbReference>
<dbReference type="AlphaFoldDB" id="A0A395W3Y5"/>
<dbReference type="EMBL" id="VWLX01000001">
    <property type="protein sequence ID" value="KAA3809667.1"/>
    <property type="molecule type" value="Genomic_DNA"/>
</dbReference>
<dbReference type="GO" id="GO:0016829">
    <property type="term" value="F:lyase activity"/>
    <property type="evidence" value="ECO:0007669"/>
    <property type="project" value="UniProtKB-KW"/>
</dbReference>
<evidence type="ECO:0000256" key="2">
    <source>
        <dbReference type="ARBA" id="ARBA00022729"/>
    </source>
</evidence>
<name>A0A395W3Y5_BACOV</name>
<dbReference type="Gene3D" id="2.70.98.70">
    <property type="match status" value="1"/>
</dbReference>
<dbReference type="EMBL" id="QRVZ01000001">
    <property type="protein sequence ID" value="RGS88030.1"/>
    <property type="molecule type" value="Genomic_DNA"/>
</dbReference>
<gene>
    <name evidence="10" type="ORF">DWX70_00365</name>
    <name evidence="8" type="ORF">F3F51_02210</name>
    <name evidence="9" type="ORF">PO240_10845</name>
</gene>
<dbReference type="SUPFAM" id="SSF48230">
    <property type="entry name" value="Chondroitin AC/alginate lyase"/>
    <property type="match status" value="1"/>
</dbReference>
<dbReference type="GO" id="GO:0042597">
    <property type="term" value="C:periplasmic space"/>
    <property type="evidence" value="ECO:0007669"/>
    <property type="project" value="UniProtKB-SubCell"/>
</dbReference>
<keyword evidence="3" id="KW-0574">Periplasm</keyword>
<comment type="subcellular location">
    <subcellularLocation>
        <location evidence="1">Periplasm</location>
    </subcellularLocation>
</comment>
<evidence type="ECO:0000256" key="1">
    <source>
        <dbReference type="ARBA" id="ARBA00004418"/>
    </source>
</evidence>
<dbReference type="Pfam" id="PF16889">
    <property type="entry name" value="Hepar_II_III_N"/>
    <property type="match status" value="1"/>
</dbReference>
<evidence type="ECO:0000313" key="9">
    <source>
        <dbReference type="EMBL" id="MDC2408369.1"/>
    </source>
</evidence>
<reference evidence="8 12" key="2">
    <citation type="journal article" date="2019" name="Nat. Med.">
        <title>A library of human gut bacterial isolates paired with longitudinal multiomics data enables mechanistic microbiome research.</title>
        <authorList>
            <person name="Poyet M."/>
            <person name="Groussin M."/>
            <person name="Gibbons S.M."/>
            <person name="Avila-Pacheco J."/>
            <person name="Jiang X."/>
            <person name="Kearney S.M."/>
            <person name="Perrotta A.R."/>
            <person name="Berdy B."/>
            <person name="Zhao S."/>
            <person name="Lieberman T.D."/>
            <person name="Swanson P.K."/>
            <person name="Smith M."/>
            <person name="Roesemann S."/>
            <person name="Alexander J.E."/>
            <person name="Rich S.A."/>
            <person name="Livny J."/>
            <person name="Vlamakis H."/>
            <person name="Clish C."/>
            <person name="Bullock K."/>
            <person name="Deik A."/>
            <person name="Scott J."/>
            <person name="Pierce K.A."/>
            <person name="Xavier R.J."/>
            <person name="Alm E.J."/>
        </authorList>
    </citation>
    <scope>NUCLEOTIDE SEQUENCE [LARGE SCALE GENOMIC DNA]</scope>
    <source>
        <strain evidence="8 12">BIOML-A183</strain>
    </source>
</reference>
<dbReference type="RefSeq" id="WP_004300968.1">
    <property type="nucleotide sequence ID" value="NZ_BAABYJ010000001.1"/>
</dbReference>
<keyword evidence="2 5" id="KW-0732">Signal</keyword>
<proteinExistence type="predicted"/>
<evidence type="ECO:0000256" key="4">
    <source>
        <dbReference type="ARBA" id="ARBA00023239"/>
    </source>
</evidence>
<organism evidence="10 11">
    <name type="scientific">Bacteroides ovatus</name>
    <dbReference type="NCBI Taxonomy" id="28116"/>
    <lineage>
        <taxon>Bacteria</taxon>
        <taxon>Pseudomonadati</taxon>
        <taxon>Bacteroidota</taxon>
        <taxon>Bacteroidia</taxon>
        <taxon>Bacteroidales</taxon>
        <taxon>Bacteroidaceae</taxon>
        <taxon>Bacteroides</taxon>
    </lineage>
</organism>
<evidence type="ECO:0000313" key="8">
    <source>
        <dbReference type="EMBL" id="KAA3809667.1"/>
    </source>
</evidence>
<dbReference type="Pfam" id="PF07940">
    <property type="entry name" value="Hepar_II_III_C"/>
    <property type="match status" value="1"/>
</dbReference>
<evidence type="ECO:0000259" key="7">
    <source>
        <dbReference type="Pfam" id="PF16889"/>
    </source>
</evidence>
<comment type="caution">
    <text evidence="10">The sequence shown here is derived from an EMBL/GenBank/DDBJ whole genome shotgun (WGS) entry which is preliminary data.</text>
</comment>
<dbReference type="InterPro" id="IPR054646">
    <property type="entry name" value="HepC"/>
</dbReference>
<evidence type="ECO:0000313" key="10">
    <source>
        <dbReference type="EMBL" id="RGS88030.1"/>
    </source>
</evidence>
<dbReference type="PANTHER" id="PTHR39210">
    <property type="entry name" value="HEPARIN-SULFATE LYASE"/>
    <property type="match status" value="1"/>
</dbReference>
<evidence type="ECO:0000256" key="3">
    <source>
        <dbReference type="ARBA" id="ARBA00022764"/>
    </source>
</evidence>